<dbReference type="Proteomes" id="UP000317180">
    <property type="component" value="Unassembled WGS sequence"/>
</dbReference>
<evidence type="ECO:0000313" key="4">
    <source>
        <dbReference type="Proteomes" id="UP000276178"/>
    </source>
</evidence>
<gene>
    <name evidence="2" type="primary">ynaB</name>
    <name evidence="2" type="ORF">BAG01nite_48800</name>
    <name evidence="3" type="ORF">EB820_25550</name>
</gene>
<evidence type="ECO:0000313" key="5">
    <source>
        <dbReference type="Proteomes" id="UP000317180"/>
    </source>
</evidence>
<comment type="caution">
    <text evidence="3">The sequence shown here is derived from an EMBL/GenBank/DDBJ whole genome shotgun (WGS) entry which is preliminary data.</text>
</comment>
<dbReference type="Proteomes" id="UP000276178">
    <property type="component" value="Unassembled WGS sequence"/>
</dbReference>
<dbReference type="AlphaFoldDB" id="A0A3M8A3G4"/>
<dbReference type="Gene3D" id="3.40.1580.10">
    <property type="entry name" value="SMI1/KNR4-like"/>
    <property type="match status" value="1"/>
</dbReference>
<evidence type="ECO:0000313" key="3">
    <source>
        <dbReference type="EMBL" id="RNB45789.1"/>
    </source>
</evidence>
<dbReference type="Pfam" id="PF09346">
    <property type="entry name" value="SMI1_KNR4"/>
    <property type="match status" value="1"/>
</dbReference>
<accession>A0A3M8A3G4</accession>
<dbReference type="InterPro" id="IPR037883">
    <property type="entry name" value="Knr4/Smi1-like_sf"/>
</dbReference>
<sequence length="191" mass="22175">MSFHKEKNIKVGNIVEKSLNGLKSRLENDGILLIQNEEGYVEPNKFSFNPPASLSQIKRFKDETGLILPADYQSFLLLHNGARLFVHPYYGGGVELLSLEQMLEYRFDYLPDGCFIIAYLFDGCQVIIDTNRYQEGNKTSYLWYLDSCCPFDDALDLHMNFELWLDRLIIAQGCGYWHWPSSTGNSYYKQR</sequence>
<evidence type="ECO:0000259" key="1">
    <source>
        <dbReference type="SMART" id="SM00860"/>
    </source>
</evidence>
<proteinExistence type="predicted"/>
<reference evidence="3 4" key="1">
    <citation type="submission" date="2018-10" db="EMBL/GenBank/DDBJ databases">
        <title>Phylogenomics of Brevibacillus.</title>
        <authorList>
            <person name="Dunlap C."/>
        </authorList>
    </citation>
    <scope>NUCLEOTIDE SEQUENCE [LARGE SCALE GENOMIC DNA]</scope>
    <source>
        <strain evidence="3 4">NRRL NRS 1219</strain>
    </source>
</reference>
<dbReference type="SUPFAM" id="SSF160631">
    <property type="entry name" value="SMI1/KNR4-like"/>
    <property type="match status" value="1"/>
</dbReference>
<keyword evidence="5" id="KW-1185">Reference proteome</keyword>
<dbReference type="EMBL" id="RHHN01000128">
    <property type="protein sequence ID" value="RNB45789.1"/>
    <property type="molecule type" value="Genomic_DNA"/>
</dbReference>
<reference evidence="2 5" key="2">
    <citation type="submission" date="2019-06" db="EMBL/GenBank/DDBJ databases">
        <title>Whole genome shotgun sequence of Brevibacillus agri NBRC 15538.</title>
        <authorList>
            <person name="Hosoyama A."/>
            <person name="Uohara A."/>
            <person name="Ohji S."/>
            <person name="Ichikawa N."/>
        </authorList>
    </citation>
    <scope>NUCLEOTIDE SEQUENCE [LARGE SCALE GENOMIC DNA]</scope>
    <source>
        <strain evidence="2 5">NBRC 15538</strain>
    </source>
</reference>
<organism evidence="3 4">
    <name type="scientific">Brevibacillus agri</name>
    <dbReference type="NCBI Taxonomy" id="51101"/>
    <lineage>
        <taxon>Bacteria</taxon>
        <taxon>Bacillati</taxon>
        <taxon>Bacillota</taxon>
        <taxon>Bacilli</taxon>
        <taxon>Bacillales</taxon>
        <taxon>Paenibacillaceae</taxon>
        <taxon>Brevibacillus</taxon>
    </lineage>
</organism>
<dbReference type="RefSeq" id="WP_005837034.1">
    <property type="nucleotide sequence ID" value="NZ_BJOD01000108.1"/>
</dbReference>
<dbReference type="GeneID" id="82813548"/>
<evidence type="ECO:0000313" key="2">
    <source>
        <dbReference type="EMBL" id="GED28778.1"/>
    </source>
</evidence>
<dbReference type="InterPro" id="IPR018958">
    <property type="entry name" value="Knr4/Smi1-like_dom"/>
</dbReference>
<feature type="domain" description="Knr4/Smi1-like" evidence="1">
    <location>
        <begin position="51"/>
        <end position="167"/>
    </location>
</feature>
<dbReference type="OrthoDB" id="2355620at2"/>
<name>A0A3M8A3G4_9BACL</name>
<dbReference type="SMART" id="SM00860">
    <property type="entry name" value="SMI1_KNR4"/>
    <property type="match status" value="1"/>
</dbReference>
<protein>
    <submittedName>
        <fullName evidence="3">SMI1/KNR4 family protein</fullName>
    </submittedName>
</protein>
<dbReference type="EMBL" id="BJOD01000108">
    <property type="protein sequence ID" value="GED28778.1"/>
    <property type="molecule type" value="Genomic_DNA"/>
</dbReference>